<dbReference type="GeneID" id="54580248"/>
<name>A0A6A6I9L9_9PLEO</name>
<sequence length="281" mass="32289">MGSKYHQESYREWMASVKNHPNIIGSHIHKNGLYSENVIVDAGANKGGVKRFIIPEPVIQSHDSLLKAAINKSTVKREDDGKYLKLPGISSDVFEFYVEWLFSGRFFILLPDRIELGKPGCEKTEAAELERWVSCFRLATVLKDVEYQDASIDALIEWIEELGSDGYSLRLSLRIAEVIYTSTTPDAPCRLLPVEAAVKKWSSEMYRQLQDHPETKQRGTALGQFYGDLIAQLAKWKDFTIKERRNKTQADFPFVIDLGATCQYHQHVKQREPCYKKRRPF</sequence>
<dbReference type="OrthoDB" id="1022638at2759"/>
<evidence type="ECO:0000313" key="1">
    <source>
        <dbReference type="EMBL" id="KAF2247245.1"/>
    </source>
</evidence>
<reference evidence="1" key="1">
    <citation type="journal article" date="2020" name="Stud. Mycol.">
        <title>101 Dothideomycetes genomes: a test case for predicting lifestyles and emergence of pathogens.</title>
        <authorList>
            <person name="Haridas S."/>
            <person name="Albert R."/>
            <person name="Binder M."/>
            <person name="Bloem J."/>
            <person name="Labutti K."/>
            <person name="Salamov A."/>
            <person name="Andreopoulos B."/>
            <person name="Baker S."/>
            <person name="Barry K."/>
            <person name="Bills G."/>
            <person name="Bluhm B."/>
            <person name="Cannon C."/>
            <person name="Castanera R."/>
            <person name="Culley D."/>
            <person name="Daum C."/>
            <person name="Ezra D."/>
            <person name="Gonzalez J."/>
            <person name="Henrissat B."/>
            <person name="Kuo A."/>
            <person name="Liang C."/>
            <person name="Lipzen A."/>
            <person name="Lutzoni F."/>
            <person name="Magnuson J."/>
            <person name="Mondo S."/>
            <person name="Nolan M."/>
            <person name="Ohm R."/>
            <person name="Pangilinan J."/>
            <person name="Park H.-J."/>
            <person name="Ramirez L."/>
            <person name="Alfaro M."/>
            <person name="Sun H."/>
            <person name="Tritt A."/>
            <person name="Yoshinaga Y."/>
            <person name="Zwiers L.-H."/>
            <person name="Turgeon B."/>
            <person name="Goodwin S."/>
            <person name="Spatafora J."/>
            <person name="Crous P."/>
            <person name="Grigoriev I."/>
        </authorList>
    </citation>
    <scope>NUCLEOTIDE SEQUENCE</scope>
    <source>
        <strain evidence="1">CBS 122368</strain>
    </source>
</reference>
<keyword evidence="2" id="KW-1185">Reference proteome</keyword>
<dbReference type="RefSeq" id="XP_033682249.1">
    <property type="nucleotide sequence ID" value="XM_033826918.1"/>
</dbReference>
<proteinExistence type="predicted"/>
<organism evidence="1 2">
    <name type="scientific">Trematosphaeria pertusa</name>
    <dbReference type="NCBI Taxonomy" id="390896"/>
    <lineage>
        <taxon>Eukaryota</taxon>
        <taxon>Fungi</taxon>
        <taxon>Dikarya</taxon>
        <taxon>Ascomycota</taxon>
        <taxon>Pezizomycotina</taxon>
        <taxon>Dothideomycetes</taxon>
        <taxon>Pleosporomycetidae</taxon>
        <taxon>Pleosporales</taxon>
        <taxon>Massarineae</taxon>
        <taxon>Trematosphaeriaceae</taxon>
        <taxon>Trematosphaeria</taxon>
    </lineage>
</organism>
<dbReference type="Proteomes" id="UP000800094">
    <property type="component" value="Unassembled WGS sequence"/>
</dbReference>
<dbReference type="EMBL" id="ML987197">
    <property type="protein sequence ID" value="KAF2247245.1"/>
    <property type="molecule type" value="Genomic_DNA"/>
</dbReference>
<evidence type="ECO:0000313" key="2">
    <source>
        <dbReference type="Proteomes" id="UP000800094"/>
    </source>
</evidence>
<protein>
    <recommendedName>
        <fullName evidence="3">BTB domain-containing protein</fullName>
    </recommendedName>
</protein>
<accession>A0A6A6I9L9</accession>
<gene>
    <name evidence="1" type="ORF">BU26DRAFT_506518</name>
</gene>
<dbReference type="AlphaFoldDB" id="A0A6A6I9L9"/>
<evidence type="ECO:0008006" key="3">
    <source>
        <dbReference type="Google" id="ProtNLM"/>
    </source>
</evidence>